<sequence length="275" mass="29470">MRIYVTGLAATAAFLAYSKSSSEVSAFSTTVAAHSPSATVTDTDDTVAKRRLRTFGVTDGEERVNLAGQIMEVGVKSSNAVGKDGAIKLFGQVIEANAKRPDAAAKDKIMLFGQRIAKTGAKRSGAKRSGAVASQGIRPFKRQITKTGAKSPDDVVKEEMTLFWKQVMETGAKSPDDVVREGCRLFWKQITKPGAKRSGAIAAKNVEEGTFGTLSIGQRMAFAIFVYESRSKPEPSKEVLDALTKAFGSENVDKVRGKVGLKRVQEATTSTARRG</sequence>
<dbReference type="AlphaFoldDB" id="A0AAV1UQS0"/>
<organism evidence="1 2">
    <name type="scientific">Peronospora matthiolae</name>
    <dbReference type="NCBI Taxonomy" id="2874970"/>
    <lineage>
        <taxon>Eukaryota</taxon>
        <taxon>Sar</taxon>
        <taxon>Stramenopiles</taxon>
        <taxon>Oomycota</taxon>
        <taxon>Peronosporomycetes</taxon>
        <taxon>Peronosporales</taxon>
        <taxon>Peronosporaceae</taxon>
        <taxon>Peronospora</taxon>
    </lineage>
</organism>
<protein>
    <submittedName>
        <fullName evidence="1">Uncharacterized protein</fullName>
    </submittedName>
</protein>
<evidence type="ECO:0000313" key="1">
    <source>
        <dbReference type="EMBL" id="CAK7935414.1"/>
    </source>
</evidence>
<dbReference type="Proteomes" id="UP001162060">
    <property type="component" value="Unassembled WGS sequence"/>
</dbReference>
<evidence type="ECO:0000313" key="2">
    <source>
        <dbReference type="Proteomes" id="UP001162060"/>
    </source>
</evidence>
<name>A0AAV1UQS0_9STRA</name>
<dbReference type="EMBL" id="CAKLBY020000221">
    <property type="protein sequence ID" value="CAK7935414.1"/>
    <property type="molecule type" value="Genomic_DNA"/>
</dbReference>
<gene>
    <name evidence="1" type="ORF">PM001_LOCUS20564</name>
</gene>
<proteinExistence type="predicted"/>
<comment type="caution">
    <text evidence="1">The sequence shown here is derived from an EMBL/GenBank/DDBJ whole genome shotgun (WGS) entry which is preliminary data.</text>
</comment>
<reference evidence="1" key="1">
    <citation type="submission" date="2024-01" db="EMBL/GenBank/DDBJ databases">
        <authorList>
            <person name="Webb A."/>
        </authorList>
    </citation>
    <scope>NUCLEOTIDE SEQUENCE</scope>
    <source>
        <strain evidence="1">Pm1</strain>
    </source>
</reference>
<accession>A0AAV1UQS0</accession>